<accession>A0AAV8XKG3</accession>
<dbReference type="Proteomes" id="UP001162156">
    <property type="component" value="Unassembled WGS sequence"/>
</dbReference>
<comment type="caution">
    <text evidence="1">The sequence shown here is derived from an EMBL/GenBank/DDBJ whole genome shotgun (WGS) entry which is preliminary data.</text>
</comment>
<gene>
    <name evidence="1" type="ORF">NQ314_011190</name>
</gene>
<reference evidence="1" key="1">
    <citation type="journal article" date="2023" name="Insect Mol. Biol.">
        <title>Genome sequencing provides insights into the evolution of gene families encoding plant cell wall-degrading enzymes in longhorned beetles.</title>
        <authorList>
            <person name="Shin N.R."/>
            <person name="Okamura Y."/>
            <person name="Kirsch R."/>
            <person name="Pauchet Y."/>
        </authorList>
    </citation>
    <scope>NUCLEOTIDE SEQUENCE</scope>
    <source>
        <strain evidence="1">RBIC_L_NR</strain>
    </source>
</reference>
<evidence type="ECO:0000313" key="2">
    <source>
        <dbReference type="Proteomes" id="UP001162156"/>
    </source>
</evidence>
<dbReference type="AlphaFoldDB" id="A0AAV8XKG3"/>
<proteinExistence type="predicted"/>
<organism evidence="1 2">
    <name type="scientific">Rhamnusium bicolor</name>
    <dbReference type="NCBI Taxonomy" id="1586634"/>
    <lineage>
        <taxon>Eukaryota</taxon>
        <taxon>Metazoa</taxon>
        <taxon>Ecdysozoa</taxon>
        <taxon>Arthropoda</taxon>
        <taxon>Hexapoda</taxon>
        <taxon>Insecta</taxon>
        <taxon>Pterygota</taxon>
        <taxon>Neoptera</taxon>
        <taxon>Endopterygota</taxon>
        <taxon>Coleoptera</taxon>
        <taxon>Polyphaga</taxon>
        <taxon>Cucujiformia</taxon>
        <taxon>Chrysomeloidea</taxon>
        <taxon>Cerambycidae</taxon>
        <taxon>Lepturinae</taxon>
        <taxon>Rhagiini</taxon>
        <taxon>Rhamnusium</taxon>
    </lineage>
</organism>
<sequence>MNLFTYHKDSVDDIVTHVSKLQRIWDDLHDELKIEHVQLYQSMLLNKIVNIYQMSISDSKMNGNQSQWTKILPVLQKDFGFINNE</sequence>
<keyword evidence="2" id="KW-1185">Reference proteome</keyword>
<name>A0AAV8XKG3_9CUCU</name>
<protein>
    <submittedName>
        <fullName evidence="1">Uncharacterized protein</fullName>
    </submittedName>
</protein>
<dbReference type="EMBL" id="JANEYF010003100">
    <property type="protein sequence ID" value="KAJ8939280.1"/>
    <property type="molecule type" value="Genomic_DNA"/>
</dbReference>
<evidence type="ECO:0000313" key="1">
    <source>
        <dbReference type="EMBL" id="KAJ8939280.1"/>
    </source>
</evidence>